<accession>A0ABT2E280</accession>
<evidence type="ECO:0000313" key="1">
    <source>
        <dbReference type="EMBL" id="MCS2161992.1"/>
    </source>
</evidence>
<protein>
    <submittedName>
        <fullName evidence="1">DUF1398 family protein</fullName>
    </submittedName>
</protein>
<dbReference type="SUPFAM" id="SSF160419">
    <property type="entry name" value="YdfO-like"/>
    <property type="match status" value="1"/>
</dbReference>
<gene>
    <name evidence="1" type="ORF">MUU47_12890</name>
</gene>
<organism evidence="1 2">
    <name type="scientific">Scandinavium hiltneri</name>
    <dbReference type="NCBI Taxonomy" id="2926519"/>
    <lineage>
        <taxon>Bacteria</taxon>
        <taxon>Pseudomonadati</taxon>
        <taxon>Pseudomonadota</taxon>
        <taxon>Gammaproteobacteria</taxon>
        <taxon>Enterobacterales</taxon>
        <taxon>Enterobacteriaceae</taxon>
        <taxon>Scandinavium</taxon>
    </lineage>
</organism>
<dbReference type="InterPro" id="IPR009833">
    <property type="entry name" value="DUF1398"/>
</dbReference>
<dbReference type="Pfam" id="PF07166">
    <property type="entry name" value="DUF1398"/>
    <property type="match status" value="1"/>
</dbReference>
<comment type="caution">
    <text evidence="1">The sequence shown here is derived from an EMBL/GenBank/DDBJ whole genome shotgun (WGS) entry which is preliminary data.</text>
</comment>
<sequence length="138" mass="15040">MSKAIDNLQAAMQKAMAGRPAVGGFPYLAETLRAAGVKINEWNLPSCQSLYFTDNGPVVMQGLPLVTGLADVPAFNKDAVIHALREDQAGRTTFPDFLVAIWNAGVVRYIADFSGRQVTYFGYNDESYVEAYPEVTVS</sequence>
<proteinExistence type="predicted"/>
<reference evidence="1 2" key="1">
    <citation type="submission" date="2022-04" db="EMBL/GenBank/DDBJ databases">
        <title>Proposal of a three novel species of Scandinavium, Scandinavium hiltneri, Scandinavium manionii, Scandinavium tedordense.</title>
        <authorList>
            <person name="Maddock D.W."/>
            <person name="Brady C.L."/>
            <person name="Denman S."/>
            <person name="Arnold D."/>
        </authorList>
    </citation>
    <scope>NUCLEOTIDE SEQUENCE [LARGE SCALE GENOMIC DNA]</scope>
    <source>
        <strain evidence="1 2">H11S7</strain>
    </source>
</reference>
<name>A0ABT2E280_9ENTR</name>
<dbReference type="Proteomes" id="UP001205357">
    <property type="component" value="Unassembled WGS sequence"/>
</dbReference>
<evidence type="ECO:0000313" key="2">
    <source>
        <dbReference type="Proteomes" id="UP001205357"/>
    </source>
</evidence>
<dbReference type="EMBL" id="JALIGE010000073">
    <property type="protein sequence ID" value="MCS2161992.1"/>
    <property type="molecule type" value="Genomic_DNA"/>
</dbReference>
<dbReference type="RefSeq" id="WP_159755049.1">
    <property type="nucleotide sequence ID" value="NZ_JALIGE010000073.1"/>
</dbReference>
<dbReference type="InterPro" id="IPR036696">
    <property type="entry name" value="YdfO-like_sf"/>
</dbReference>
<dbReference type="Gene3D" id="3.30.1810.10">
    <property type="entry name" value="YdfO-like"/>
    <property type="match status" value="1"/>
</dbReference>
<keyword evidence="2" id="KW-1185">Reference proteome</keyword>